<dbReference type="InterPro" id="IPR001315">
    <property type="entry name" value="CARD"/>
</dbReference>
<evidence type="ECO:0000256" key="1">
    <source>
        <dbReference type="ARBA" id="ARBA00004514"/>
    </source>
</evidence>
<evidence type="ECO:0000313" key="8">
    <source>
        <dbReference type="Ensembl" id="ENSHHUP00000080758.1"/>
    </source>
</evidence>
<dbReference type="Pfam" id="PF13553">
    <property type="entry name" value="FIIND"/>
    <property type="match status" value="1"/>
</dbReference>
<keyword evidence="5" id="KW-0395">Inflammatory response</keyword>
<dbReference type="Gene3D" id="1.10.533.10">
    <property type="entry name" value="Death Domain, Fas"/>
    <property type="match status" value="1"/>
</dbReference>
<keyword evidence="4" id="KW-0391">Immunity</keyword>
<feature type="domain" description="FIIND" evidence="7">
    <location>
        <begin position="1"/>
        <end position="243"/>
    </location>
</feature>
<dbReference type="GeneTree" id="ENSGT00730000111912"/>
<reference evidence="8" key="2">
    <citation type="submission" date="2025-08" db="UniProtKB">
        <authorList>
            <consortium name="Ensembl"/>
        </authorList>
    </citation>
    <scope>IDENTIFICATION</scope>
</reference>
<comment type="subcellular location">
    <subcellularLocation>
        <location evidence="1">Cytoplasm</location>
        <location evidence="1">Cytosol</location>
    </subcellularLocation>
</comment>
<sequence length="344" mass="39015">MEGEGVVLYRTVPWDRKLLAQRGKRPAGPLFKFTCPQGSVGQLHLPHCELYDQGGCEFLSVAHVTDDKKVEFIDNLELTDTHVIINVTGFSKYGIVSEEGRPISPIDSLVLLFYQLPDVGKRSILKVLLLPGNVVLKEVREERRSSNGDREIYLETTSHCQLTPKQEYTLSTDLTDDHRIKPTKASFVDFQSYENYIPTFQLFMQSIVKEANISLKENGSETLVWDGLVWLPASLTEFTSTVLVPPPVTPYILPGQVFITKHRMALETRLGLLRPILLRLQQPDLGVLIDEEREEVLSNTTKTLKNQALLDMVIRKGARAQEHFYQALREADHCLVEDLEEQTA</sequence>
<keyword evidence="2" id="KW-0963">Cytoplasm</keyword>
<reference evidence="8" key="3">
    <citation type="submission" date="2025-09" db="UniProtKB">
        <authorList>
            <consortium name="Ensembl"/>
        </authorList>
    </citation>
    <scope>IDENTIFICATION</scope>
</reference>
<evidence type="ECO:0000256" key="5">
    <source>
        <dbReference type="ARBA" id="ARBA00023198"/>
    </source>
</evidence>
<dbReference type="GO" id="GO:0042981">
    <property type="term" value="P:regulation of apoptotic process"/>
    <property type="evidence" value="ECO:0007669"/>
    <property type="project" value="InterPro"/>
</dbReference>
<name>A0A4W5R4A3_9TELE</name>
<evidence type="ECO:0000259" key="7">
    <source>
        <dbReference type="PROSITE" id="PS51830"/>
    </source>
</evidence>
<dbReference type="InterPro" id="IPR051249">
    <property type="entry name" value="NLRP_Inflammasome"/>
</dbReference>
<evidence type="ECO:0000256" key="3">
    <source>
        <dbReference type="ARBA" id="ARBA00022588"/>
    </source>
</evidence>
<dbReference type="PROSITE" id="PS51830">
    <property type="entry name" value="FIIND"/>
    <property type="match status" value="1"/>
</dbReference>
<evidence type="ECO:0000256" key="2">
    <source>
        <dbReference type="ARBA" id="ARBA00022490"/>
    </source>
</evidence>
<evidence type="ECO:0000259" key="6">
    <source>
        <dbReference type="PROSITE" id="PS50209"/>
    </source>
</evidence>
<reference evidence="9" key="1">
    <citation type="submission" date="2018-06" db="EMBL/GenBank/DDBJ databases">
        <title>Genome assembly of Danube salmon.</title>
        <authorList>
            <person name="Macqueen D.J."/>
            <person name="Gundappa M.K."/>
        </authorList>
    </citation>
    <scope>NUCLEOTIDE SEQUENCE [LARGE SCALE GENOMIC DNA]</scope>
</reference>
<dbReference type="GO" id="GO:0005829">
    <property type="term" value="C:cytosol"/>
    <property type="evidence" value="ECO:0007669"/>
    <property type="project" value="UniProtKB-SubCell"/>
</dbReference>
<dbReference type="PANTHER" id="PTHR46985">
    <property type="entry name" value="NACHT, LRR AND PYD DOMAINS-CONTAINING PROTEIN 1"/>
    <property type="match status" value="1"/>
</dbReference>
<dbReference type="PROSITE" id="PS50209">
    <property type="entry name" value="CARD"/>
    <property type="match status" value="1"/>
</dbReference>
<keyword evidence="9" id="KW-1185">Reference proteome</keyword>
<proteinExistence type="predicted"/>
<evidence type="ECO:0000256" key="4">
    <source>
        <dbReference type="ARBA" id="ARBA00022859"/>
    </source>
</evidence>
<dbReference type="InterPro" id="IPR011029">
    <property type="entry name" value="DEATH-like_dom_sf"/>
</dbReference>
<dbReference type="Pfam" id="PF00619">
    <property type="entry name" value="CARD"/>
    <property type="match status" value="1"/>
</dbReference>
<dbReference type="InterPro" id="IPR025307">
    <property type="entry name" value="FIIND_dom"/>
</dbReference>
<protein>
    <recommendedName>
        <fullName evidence="10">Caspase recruitment domain family, member 8</fullName>
    </recommendedName>
</protein>
<accession>A0A4W5R4A3</accession>
<dbReference type="Ensembl" id="ENSHHUT00000083337.1">
    <property type="protein sequence ID" value="ENSHHUP00000080758.1"/>
    <property type="gene ID" value="ENSHHUG00000047021.1"/>
</dbReference>
<evidence type="ECO:0008006" key="10">
    <source>
        <dbReference type="Google" id="ProtNLM"/>
    </source>
</evidence>
<dbReference type="Pfam" id="PF23679">
    <property type="entry name" value="UPA-FIIND"/>
    <property type="match status" value="1"/>
</dbReference>
<organism evidence="8 9">
    <name type="scientific">Hucho hucho</name>
    <name type="common">huchen</name>
    <dbReference type="NCBI Taxonomy" id="62062"/>
    <lineage>
        <taxon>Eukaryota</taxon>
        <taxon>Metazoa</taxon>
        <taxon>Chordata</taxon>
        <taxon>Craniata</taxon>
        <taxon>Vertebrata</taxon>
        <taxon>Euteleostomi</taxon>
        <taxon>Actinopterygii</taxon>
        <taxon>Neopterygii</taxon>
        <taxon>Teleostei</taxon>
        <taxon>Protacanthopterygii</taxon>
        <taxon>Salmoniformes</taxon>
        <taxon>Salmonidae</taxon>
        <taxon>Salmoninae</taxon>
        <taxon>Hucho</taxon>
    </lineage>
</organism>
<dbReference type="GO" id="GO:0045087">
    <property type="term" value="P:innate immune response"/>
    <property type="evidence" value="ECO:0007669"/>
    <property type="project" value="UniProtKB-KW"/>
</dbReference>
<dbReference type="SUPFAM" id="SSF47986">
    <property type="entry name" value="DEATH domain"/>
    <property type="match status" value="1"/>
</dbReference>
<feature type="domain" description="CARD" evidence="6">
    <location>
        <begin position="258"/>
        <end position="343"/>
    </location>
</feature>
<dbReference type="GO" id="GO:0006954">
    <property type="term" value="P:inflammatory response"/>
    <property type="evidence" value="ECO:0007669"/>
    <property type="project" value="UniProtKB-KW"/>
</dbReference>
<dbReference type="CDD" id="cd01671">
    <property type="entry name" value="CARD"/>
    <property type="match status" value="1"/>
</dbReference>
<keyword evidence="3" id="KW-0399">Innate immunity</keyword>
<dbReference type="STRING" id="62062.ENSHHUP00000080758"/>
<dbReference type="Proteomes" id="UP000314982">
    <property type="component" value="Unassembled WGS sequence"/>
</dbReference>
<evidence type="ECO:0000313" key="9">
    <source>
        <dbReference type="Proteomes" id="UP000314982"/>
    </source>
</evidence>
<dbReference type="PANTHER" id="PTHR46985:SF2">
    <property type="entry name" value="APOPTOSIS-ASSOCIATED SPECK-LIKE PROTEIN CONTAINING A CARD"/>
    <property type="match status" value="1"/>
</dbReference>
<dbReference type="AlphaFoldDB" id="A0A4W5R4A3"/>